<gene>
    <name evidence="2" type="primary">Sgs8-RA</name>
</gene>
<protein>
    <submittedName>
        <fullName evidence="2">LP14045p</fullName>
    </submittedName>
</protein>
<keyword evidence="1" id="KW-0732">Signal</keyword>
<dbReference type="VEuPathDB" id="VectorBase:FBgn0003378"/>
<dbReference type="OrthoDB" id="7871374at2759"/>
<feature type="non-terminal residue" evidence="2">
    <location>
        <position position="1"/>
    </location>
</feature>
<accession>B7FNN8</accession>
<dbReference type="Bgee" id="FBgn0003378">
    <property type="expression patterns" value="Expressed in saliva-secreting gland and 13 other cell types or tissues"/>
</dbReference>
<proteinExistence type="evidence at transcript level"/>
<reference evidence="2" key="1">
    <citation type="submission" date="2008-12" db="EMBL/GenBank/DDBJ databases">
        <authorList>
            <person name="Carlson J."/>
            <person name="Booth B."/>
            <person name="Frise E."/>
            <person name="Park S."/>
            <person name="Wan K."/>
            <person name="Yu C."/>
            <person name="Celniker S."/>
        </authorList>
    </citation>
    <scope>NUCLEOTIDE SEQUENCE</scope>
    <source>
        <strain evidence="2">Berkeley</strain>
    </source>
</reference>
<evidence type="ECO:0000256" key="1">
    <source>
        <dbReference type="SAM" id="SignalP"/>
    </source>
</evidence>
<dbReference type="AlphaFoldDB" id="B7FNN8"/>
<feature type="signal peptide" evidence="1">
    <location>
        <begin position="1"/>
        <end position="27"/>
    </location>
</feature>
<evidence type="ECO:0000313" key="2">
    <source>
        <dbReference type="EMBL" id="ACK77646.1"/>
    </source>
</evidence>
<dbReference type="EMBL" id="BT053728">
    <property type="protein sequence ID" value="ACK77646.1"/>
    <property type="molecule type" value="mRNA"/>
</dbReference>
<dbReference type="HOGENOM" id="CLU_2690406_0_0_1"/>
<dbReference type="ExpressionAtlas" id="B7FNN8">
    <property type="expression patterns" value="baseline and differential"/>
</dbReference>
<organism evidence="2">
    <name type="scientific">Drosophila melanogaster</name>
    <name type="common">Fruit fly</name>
    <dbReference type="NCBI Taxonomy" id="7227"/>
    <lineage>
        <taxon>Eukaryota</taxon>
        <taxon>Metazoa</taxon>
        <taxon>Ecdysozoa</taxon>
        <taxon>Arthropoda</taxon>
        <taxon>Hexapoda</taxon>
        <taxon>Insecta</taxon>
        <taxon>Pterygota</taxon>
        <taxon>Neoptera</taxon>
        <taxon>Endopterygota</taxon>
        <taxon>Diptera</taxon>
        <taxon>Brachycera</taxon>
        <taxon>Muscomorpha</taxon>
        <taxon>Ephydroidea</taxon>
        <taxon>Drosophilidae</taxon>
        <taxon>Drosophila</taxon>
        <taxon>Sophophora</taxon>
    </lineage>
</organism>
<sequence>KATTMKLLVVAVIACIMLIGFADPASGCKDCSCVICGPGGEPCPGCSARVPVCKDLINIMEGLERQVRQCACGEQVWLF</sequence>
<name>B7FNN8_DROME</name>
<feature type="chain" id="PRO_5002852486" evidence="1">
    <location>
        <begin position="28"/>
        <end position="79"/>
    </location>
</feature>